<gene>
    <name evidence="3" type="ORF">DX908_01870</name>
</gene>
<dbReference type="Gene3D" id="3.40.30.10">
    <property type="entry name" value="Glutaredoxin"/>
    <property type="match status" value="1"/>
</dbReference>
<dbReference type="InParanoid" id="A0A371RFD2"/>
<organism evidence="3 4">
    <name type="scientific">Parvularcula marina</name>
    <dbReference type="NCBI Taxonomy" id="2292771"/>
    <lineage>
        <taxon>Bacteria</taxon>
        <taxon>Pseudomonadati</taxon>
        <taxon>Pseudomonadota</taxon>
        <taxon>Alphaproteobacteria</taxon>
        <taxon>Parvularculales</taxon>
        <taxon>Parvularculaceae</taxon>
        <taxon>Parvularcula</taxon>
    </lineage>
</organism>
<reference evidence="3 4" key="1">
    <citation type="submission" date="2018-08" db="EMBL/GenBank/DDBJ databases">
        <title>Parvularcula sp. SM1705, isolated from surface water of the South Sea China.</title>
        <authorList>
            <person name="Sun L."/>
        </authorList>
    </citation>
    <scope>NUCLEOTIDE SEQUENCE [LARGE SCALE GENOMIC DNA]</scope>
    <source>
        <strain evidence="3 4">SM1705</strain>
    </source>
</reference>
<dbReference type="Pfam" id="PF03960">
    <property type="entry name" value="ArsC"/>
    <property type="match status" value="1"/>
</dbReference>
<dbReference type="OrthoDB" id="9803749at2"/>
<keyword evidence="4" id="KW-1185">Reference proteome</keyword>
<proteinExistence type="inferred from homology"/>
<name>A0A371RFD2_9PROT</name>
<comment type="similarity">
    <text evidence="1 2">Belongs to the ArsC family.</text>
</comment>
<comment type="caution">
    <text evidence="3">The sequence shown here is derived from an EMBL/GenBank/DDBJ whole genome shotgun (WGS) entry which is preliminary data.</text>
</comment>
<dbReference type="PROSITE" id="PS51353">
    <property type="entry name" value="ARSC"/>
    <property type="match status" value="1"/>
</dbReference>
<dbReference type="PANTHER" id="PTHR30041">
    <property type="entry name" value="ARSENATE REDUCTASE"/>
    <property type="match status" value="1"/>
</dbReference>
<dbReference type="FunCoup" id="A0A371RFD2">
    <property type="interactions" value="102"/>
</dbReference>
<evidence type="ECO:0000313" key="4">
    <source>
        <dbReference type="Proteomes" id="UP000264589"/>
    </source>
</evidence>
<dbReference type="EMBL" id="QUQO01000001">
    <property type="protein sequence ID" value="RFB04135.1"/>
    <property type="molecule type" value="Genomic_DNA"/>
</dbReference>
<protein>
    <submittedName>
        <fullName evidence="3">ArsC family transcriptional regulator</fullName>
    </submittedName>
</protein>
<evidence type="ECO:0000256" key="1">
    <source>
        <dbReference type="ARBA" id="ARBA00007198"/>
    </source>
</evidence>
<dbReference type="InterPro" id="IPR006660">
    <property type="entry name" value="Arsenate_reductase-like"/>
</dbReference>
<dbReference type="PANTHER" id="PTHR30041:SF8">
    <property type="entry name" value="PROTEIN YFFB"/>
    <property type="match status" value="1"/>
</dbReference>
<sequence length="114" mass="12274">MPLTLYGLKNCDTCKKALKALGDQDVHFVDIRAEADLEEKVPAWLKAAGAESLVNKRSTTWRQLSDAEKAAGESGDAADLLIAHPTLIKRPVIEADKAVHVGWTPAISKALLGE</sequence>
<dbReference type="AlphaFoldDB" id="A0A371RFD2"/>
<dbReference type="InterPro" id="IPR036249">
    <property type="entry name" value="Thioredoxin-like_sf"/>
</dbReference>
<dbReference type="Proteomes" id="UP000264589">
    <property type="component" value="Unassembled WGS sequence"/>
</dbReference>
<evidence type="ECO:0000313" key="3">
    <source>
        <dbReference type="EMBL" id="RFB04135.1"/>
    </source>
</evidence>
<accession>A0A371RFD2</accession>
<evidence type="ECO:0000256" key="2">
    <source>
        <dbReference type="PROSITE-ProRule" id="PRU01282"/>
    </source>
</evidence>
<dbReference type="SUPFAM" id="SSF52833">
    <property type="entry name" value="Thioredoxin-like"/>
    <property type="match status" value="1"/>
</dbReference>